<gene>
    <name evidence="1" type="ORF">OHX15_11865</name>
</gene>
<sequence>MTRRKPALAMASVAALALTGCAVSNQNTATPSAETTTSPPPASAFGAEAPVPPPSTDRIPPVGARWLEIDEVDGLGTIVVDGKGRTVYASSADTGGQPTCYDACADTWLPLLASGNPSGGIGIQVSQVTTATRRDGAEQATYQGHPLYWYAGDGMPGEINGHGVELFGAEWFVLTPDGDRATVG</sequence>
<protein>
    <submittedName>
        <fullName evidence="1">Uncharacterized protein</fullName>
    </submittedName>
</protein>
<evidence type="ECO:0000313" key="2">
    <source>
        <dbReference type="Proteomes" id="UP001289645"/>
    </source>
</evidence>
<keyword evidence="2" id="KW-1185">Reference proteome</keyword>
<accession>A0ACC6MGJ7</accession>
<proteinExistence type="predicted"/>
<reference evidence="1 2" key="1">
    <citation type="journal article" date="2021" name="Chemosphere">
        <title>Bioballs carrying a syntrophic Rhodococcus and Mycolicibacterium consortium for simultaneous sorption and biodegradation of fuel oil in contaminated freshwater.</title>
        <authorList>
            <person name="Naloka K."/>
            <person name="Polrit D."/>
            <person name="Muangchinda C."/>
            <person name="Thoetkiattikul H."/>
            <person name="Pinyakong O."/>
        </authorList>
    </citation>
    <scope>NUCLEOTIDE SEQUENCE [LARGE SCALE GENOMIC DNA]</scope>
    <source>
        <strain evidence="1 2">J101</strain>
    </source>
</reference>
<organism evidence="1 2">
    <name type="scientific">Mycolicibacterium parafortuitum</name>
    <name type="common">Mycobacterium parafortuitum</name>
    <dbReference type="NCBI Taxonomy" id="39692"/>
    <lineage>
        <taxon>Bacteria</taxon>
        <taxon>Bacillati</taxon>
        <taxon>Actinomycetota</taxon>
        <taxon>Actinomycetes</taxon>
        <taxon>Mycobacteriales</taxon>
        <taxon>Mycobacteriaceae</taxon>
        <taxon>Mycolicibacterium</taxon>
    </lineage>
</organism>
<dbReference type="Proteomes" id="UP001289645">
    <property type="component" value="Unassembled WGS sequence"/>
</dbReference>
<comment type="caution">
    <text evidence="1">The sequence shown here is derived from an EMBL/GenBank/DDBJ whole genome shotgun (WGS) entry which is preliminary data.</text>
</comment>
<evidence type="ECO:0000313" key="1">
    <source>
        <dbReference type="EMBL" id="MDZ5086081.1"/>
    </source>
</evidence>
<name>A0ACC6MGJ7_MYCPF</name>
<dbReference type="EMBL" id="JAOXLN010000011">
    <property type="protein sequence ID" value="MDZ5086081.1"/>
    <property type="molecule type" value="Genomic_DNA"/>
</dbReference>